<accession>A0ABY0KIB6</accession>
<evidence type="ECO:0008006" key="3">
    <source>
        <dbReference type="Google" id="ProtNLM"/>
    </source>
</evidence>
<name>A0ABY0KIB6_9ACTN</name>
<dbReference type="RefSeq" id="WP_091417435.1">
    <property type="nucleotide sequence ID" value="NZ_FMCQ01000002.1"/>
</dbReference>
<dbReference type="Proteomes" id="UP000199405">
    <property type="component" value="Unassembled WGS sequence"/>
</dbReference>
<keyword evidence="2" id="KW-1185">Reference proteome</keyword>
<evidence type="ECO:0000313" key="1">
    <source>
        <dbReference type="EMBL" id="SCE76172.1"/>
    </source>
</evidence>
<gene>
    <name evidence="1" type="ORF">GA0070562_2424</name>
</gene>
<dbReference type="GeneID" id="93469208"/>
<evidence type="ECO:0000313" key="2">
    <source>
        <dbReference type="Proteomes" id="UP000199405"/>
    </source>
</evidence>
<proteinExistence type="predicted"/>
<sequence length="851" mass="89367">MTGFVEAVVRGRMSEVRSALAGLDEPARRALGDELVADVRRRRDAWWWQGEAATLAVAAVGTLSTPTKVAALLGRRSVWLSGVDAAPVVDTARERGVTWLAEVAHKLADRLPRDRMVAGWPFVAGLLLAEKAPPPTGDDFVRGWAAAQGWPDPRGTRPPTVDRLRADPFLDALLPRLFEVDGVGTELARGDGAGTDSNALPRALAALAAEGRLDRAALLNGVLGRLLRGDRPGALRPFLALHDLLAPTPDEVAVRSNAYLRLLADGPGPVARTAQRTLREAGDAAEPEALWEAARTVLARPEKALVRAQVSWLDRLARQHPDQAPEIGAVLAVAADHPDAGLRERALTLAQRHGHRPVAVATVVEAHDDLPPPLPAAAAPPPIAGVDELVEEIAASLGRRWPALTTERVMDGLVRLGTADRERLTAALLPVVRREQVGVWDHPWAVSNQSVQMHGLLLAVCGAPEAATRRDQWSTLLADSRPRAPLPLRGGPPVPATRRPAPVQLACTRLAEIGQRLDGRDDPGLLSAPTSVTGAIEPVVLYERLAALGDRPAWRWDLAQALLRLPAGLNEPLAERAAALRTPAGDELARWLRGDAVPATAQQVVTVGRRARSAGYDWGYDQLPEGRTLVALTPPDGVEDRLGLLTLKPTPIGRWTDGWGDVWPAVLPGHRGVVAAHVLPEVAGAAQEDTLGHGAVLPVLAECTGVGGPALDLALAYGLCARHEADRVAALDAVLILAAAGDLDAPATGGHLGALAAGGQVTLTRAVTPLRDAVAAGARLSVWRLLAAALPPLLAAPAPPRGTPDLLALAAETATATGVRIEVPGLADVVARGGGSRLVAEARRLAVAVAA</sequence>
<dbReference type="EMBL" id="FMCQ01000002">
    <property type="protein sequence ID" value="SCE76172.1"/>
    <property type="molecule type" value="Genomic_DNA"/>
</dbReference>
<organism evidence="1 2">
    <name type="scientific">Micromonospora tulbaghiae</name>
    <dbReference type="NCBI Taxonomy" id="479978"/>
    <lineage>
        <taxon>Bacteria</taxon>
        <taxon>Bacillati</taxon>
        <taxon>Actinomycetota</taxon>
        <taxon>Actinomycetes</taxon>
        <taxon>Micromonosporales</taxon>
        <taxon>Micromonosporaceae</taxon>
        <taxon>Micromonospora</taxon>
    </lineage>
</organism>
<reference evidence="1 2" key="1">
    <citation type="submission" date="2016-06" db="EMBL/GenBank/DDBJ databases">
        <authorList>
            <person name="Varghese N."/>
            <person name="Submissions Spin"/>
        </authorList>
    </citation>
    <scope>NUCLEOTIDE SEQUENCE [LARGE SCALE GENOMIC DNA]</scope>
    <source>
        <strain evidence="1 2">DSM 45142</strain>
    </source>
</reference>
<protein>
    <recommendedName>
        <fullName evidence="3">Secreted protein</fullName>
    </recommendedName>
</protein>
<comment type="caution">
    <text evidence="1">The sequence shown here is derived from an EMBL/GenBank/DDBJ whole genome shotgun (WGS) entry which is preliminary data.</text>
</comment>